<dbReference type="GO" id="GO:1990904">
    <property type="term" value="C:ribonucleoprotein complex"/>
    <property type="evidence" value="ECO:0007669"/>
    <property type="project" value="InterPro"/>
</dbReference>
<accession>Q6QIY5</accession>
<dbReference type="Pfam" id="PF00076">
    <property type="entry name" value="RRM_1"/>
    <property type="match status" value="2"/>
</dbReference>
<dbReference type="PRINTS" id="PR00961">
    <property type="entry name" value="HUDSXLRNA"/>
</dbReference>
<keyword evidence="4" id="KW-0539">Nucleus</keyword>
<evidence type="ECO:0000256" key="1">
    <source>
        <dbReference type="ARBA" id="ARBA00004123"/>
    </source>
</evidence>
<dbReference type="InterPro" id="IPR035979">
    <property type="entry name" value="RBD_domain_sf"/>
</dbReference>
<evidence type="ECO:0000256" key="4">
    <source>
        <dbReference type="ARBA" id="ARBA00023242"/>
    </source>
</evidence>
<feature type="domain" description="RRM" evidence="6">
    <location>
        <begin position="79"/>
        <end position="157"/>
    </location>
</feature>
<proteinExistence type="evidence at transcript level"/>
<sequence>MYNKNGYPNRSSGSRMWHGMSSSLPCGMSQYAYQDTDFSSAYPSRRMFDMPPSSSTLGGVGHMYSSSTSSLTGCNGSGTNLIVNYLPQDMTDREFYSLFSTMGPIESSRIMRDFKTCYSFGYGFVNYLTDEGAQRAIKSLNGVTVRNKRIKVSFARPAGEELKETNLYVTNLPRTITEEQLDEIFGKYGLIVQKNILRDKMTGKPRGVAFIRYNKREEAQEAIAALNNVIPEGSNQPLTVRVAEEHGKQKATQFYNSTMNMNMNMMSSMHYPPPSSVMHRGRARFRFQNISPY</sequence>
<evidence type="ECO:0000313" key="7">
    <source>
        <dbReference type="EMBL" id="AAS45604.1"/>
    </source>
</evidence>
<keyword evidence="3 5" id="KW-0694">RNA-binding</keyword>
<dbReference type="AlphaFoldDB" id="Q6QIY5"/>
<dbReference type="GO" id="GO:0005634">
    <property type="term" value="C:nucleus"/>
    <property type="evidence" value="ECO:0007669"/>
    <property type="project" value="UniProtKB-SubCell"/>
</dbReference>
<dbReference type="Gene3D" id="3.30.70.330">
    <property type="match status" value="2"/>
</dbReference>
<dbReference type="EMBL" id="AY538251">
    <property type="protein sequence ID" value="AAS45604.1"/>
    <property type="molecule type" value="mRNA"/>
</dbReference>
<dbReference type="SMART" id="SM00360">
    <property type="entry name" value="RRM"/>
    <property type="match status" value="2"/>
</dbReference>
<dbReference type="InterPro" id="IPR002343">
    <property type="entry name" value="Hud_Sxl_RNA"/>
</dbReference>
<keyword evidence="2" id="KW-0677">Repeat</keyword>
<gene>
    <name evidence="7" type="primary">Sxl</name>
</gene>
<dbReference type="GO" id="GO:0003729">
    <property type="term" value="F:mRNA binding"/>
    <property type="evidence" value="ECO:0007669"/>
    <property type="project" value="UniProtKB-ARBA"/>
</dbReference>
<organism evidence="7">
    <name type="scientific">Rhynchosciara americana</name>
    <name type="common">Fungus gnat</name>
    <dbReference type="NCBI Taxonomy" id="7186"/>
    <lineage>
        <taxon>Eukaryota</taxon>
        <taxon>Metazoa</taxon>
        <taxon>Ecdysozoa</taxon>
        <taxon>Arthropoda</taxon>
        <taxon>Hexapoda</taxon>
        <taxon>Insecta</taxon>
        <taxon>Pterygota</taxon>
        <taxon>Neoptera</taxon>
        <taxon>Endopterygota</taxon>
        <taxon>Diptera</taxon>
        <taxon>Nematocera</taxon>
        <taxon>Sciaroidea</taxon>
        <taxon>Sciaridae</taxon>
        <taxon>Rhynchosciara</taxon>
    </lineage>
</organism>
<evidence type="ECO:0000256" key="2">
    <source>
        <dbReference type="ARBA" id="ARBA00022737"/>
    </source>
</evidence>
<dbReference type="FunFam" id="3.30.70.330:FF:000383">
    <property type="entry name" value="Sex lethal, isoform D"/>
    <property type="match status" value="1"/>
</dbReference>
<dbReference type="GO" id="GO:0005737">
    <property type="term" value="C:cytoplasm"/>
    <property type="evidence" value="ECO:0007669"/>
    <property type="project" value="UniProtKB-ARBA"/>
</dbReference>
<dbReference type="PROSITE" id="PS50102">
    <property type="entry name" value="RRM"/>
    <property type="match status" value="2"/>
</dbReference>
<evidence type="ECO:0000256" key="3">
    <source>
        <dbReference type="ARBA" id="ARBA00022884"/>
    </source>
</evidence>
<evidence type="ECO:0000256" key="5">
    <source>
        <dbReference type="PROSITE-ProRule" id="PRU00176"/>
    </source>
</evidence>
<dbReference type="SUPFAM" id="SSF54928">
    <property type="entry name" value="RNA-binding domain, RBD"/>
    <property type="match status" value="2"/>
</dbReference>
<reference evidence="7" key="1">
    <citation type="journal article" date="2004" name="Genetics">
        <title>The gene Sex-lethal of the Sciaridae family (order Diptera, suborder Nematocera) and its phylogeny in dipteran insects.</title>
        <authorList>
            <person name="Serna E."/>
            <person name="Gorab E."/>
            <person name="Ruiz M.F."/>
            <person name="Goday C."/>
            <person name="Eirin-Lopez J.M."/>
            <person name="Sanchez L."/>
        </authorList>
    </citation>
    <scope>NUCLEOTIDE SEQUENCE</scope>
</reference>
<dbReference type="GO" id="GO:0008266">
    <property type="term" value="F:poly(U) RNA binding"/>
    <property type="evidence" value="ECO:0007669"/>
    <property type="project" value="UniProtKB-ARBA"/>
</dbReference>
<dbReference type="GO" id="GO:0010629">
    <property type="term" value="P:negative regulation of gene expression"/>
    <property type="evidence" value="ECO:0007669"/>
    <property type="project" value="UniProtKB-ARBA"/>
</dbReference>
<dbReference type="PANTHER" id="PTHR48027">
    <property type="entry name" value="HETEROGENEOUS NUCLEAR RIBONUCLEOPROTEIN 87F-RELATED"/>
    <property type="match status" value="1"/>
</dbReference>
<protein>
    <submittedName>
        <fullName evidence="7">Sex-lethal</fullName>
    </submittedName>
</protein>
<dbReference type="FunFam" id="3.30.70.330:FF:000205">
    <property type="entry name" value="Sex lethal, isoform B"/>
    <property type="match status" value="1"/>
</dbReference>
<evidence type="ECO:0000259" key="6">
    <source>
        <dbReference type="PROSITE" id="PS50102"/>
    </source>
</evidence>
<dbReference type="GO" id="GO:0050686">
    <property type="term" value="P:negative regulation of mRNA processing"/>
    <property type="evidence" value="ECO:0007669"/>
    <property type="project" value="UniProtKB-ARBA"/>
</dbReference>
<name>Q6QIY5_RHYAM</name>
<feature type="domain" description="RRM" evidence="6">
    <location>
        <begin position="165"/>
        <end position="245"/>
    </location>
</feature>
<dbReference type="GO" id="GO:0009967">
    <property type="term" value="P:positive regulation of signal transduction"/>
    <property type="evidence" value="ECO:0007669"/>
    <property type="project" value="UniProtKB-ARBA"/>
</dbReference>
<dbReference type="InterPro" id="IPR000504">
    <property type="entry name" value="RRM_dom"/>
</dbReference>
<dbReference type="InterPro" id="IPR052462">
    <property type="entry name" value="SLIRP/GR-RBP-like"/>
</dbReference>
<comment type="subcellular location">
    <subcellularLocation>
        <location evidence="1">Nucleus</location>
    </subcellularLocation>
</comment>
<dbReference type="InterPro" id="IPR012677">
    <property type="entry name" value="Nucleotide-bd_a/b_plait_sf"/>
</dbReference>